<evidence type="ECO:0000313" key="4">
    <source>
        <dbReference type="Proteomes" id="UP000002605"/>
    </source>
</evidence>
<feature type="domain" description="PH" evidence="1">
    <location>
        <begin position="656"/>
        <end position="832"/>
    </location>
</feature>
<evidence type="ECO:0000259" key="1">
    <source>
        <dbReference type="PROSITE" id="PS50003"/>
    </source>
</evidence>
<dbReference type="GO" id="GO:1902657">
    <property type="term" value="P:protein localization to prospore membrane"/>
    <property type="evidence" value="ECO:0007669"/>
    <property type="project" value="InterPro"/>
</dbReference>
<dbReference type="Gene3D" id="2.30.29.30">
    <property type="entry name" value="Pleckstrin-homology domain (PH domain)/Phosphotyrosine-binding domain (PTB)"/>
    <property type="match status" value="1"/>
</dbReference>
<reference evidence="3 4" key="1">
    <citation type="journal article" date="2009" name="Genome Res.">
        <title>Comparative genomics of the fungal pathogens Candida dubliniensis and Candida albicans.</title>
        <authorList>
            <person name="Jackson A.P."/>
            <person name="Gamble J.A."/>
            <person name="Yeomans T."/>
            <person name="Moran G.P."/>
            <person name="Saunders D."/>
            <person name="Harris D."/>
            <person name="Aslett M."/>
            <person name="Barrell J.F."/>
            <person name="Butler G."/>
            <person name="Citiulo F."/>
            <person name="Coleman D.C."/>
            <person name="de Groot P.W.J."/>
            <person name="Goodwin T.J."/>
            <person name="Quail M.A."/>
            <person name="McQuillan J."/>
            <person name="Munro C.A."/>
            <person name="Pain A."/>
            <person name="Poulter R.T."/>
            <person name="Rajandream M.A."/>
            <person name="Renauld H."/>
            <person name="Spiering M.J."/>
            <person name="Tivey A."/>
            <person name="Gow N.A.R."/>
            <person name="Barrell B."/>
            <person name="Sullivan D.J."/>
            <person name="Berriman M."/>
        </authorList>
    </citation>
    <scope>NUCLEOTIDE SEQUENCE [LARGE SCALE GENOMIC DNA]</scope>
    <source>
        <strain evidence="4">CD36 / ATCC MYA-646 / CBS 7987 / NCPF 3949 / NRRL Y-17841</strain>
    </source>
</reference>
<protein>
    <submittedName>
        <fullName evidence="3">Sporulation-specific protein, putative</fullName>
    </submittedName>
</protein>
<dbReference type="eggNOG" id="ENOG502QRAT">
    <property type="taxonomic scope" value="Eukaryota"/>
</dbReference>
<dbReference type="SMART" id="SM00233">
    <property type="entry name" value="PH"/>
    <property type="match status" value="3"/>
</dbReference>
<dbReference type="InterPro" id="IPR057379">
    <property type="entry name" value="PH_SPO71"/>
</dbReference>
<dbReference type="InterPro" id="IPR029217">
    <property type="entry name" value="Spo7_2_N"/>
</dbReference>
<dbReference type="VEuPathDB" id="FungiDB:CD36_65160"/>
<sequence>MKGIEWCSLVKRKFFFFFPFFFFVDLYQHSCMSTGEHRFTIPRSSYIASLLTVFGPDVLSNYGKGVFVGGYPDIWHNDKPDLITELLKGKDTNKQVLQYNKNEDLFFKKRDAIIKELRSDTTTIDNISEVSTIPVSLPKIKFEMPHPETKVNIDEEWIEEENKRFRKRLKKFAKKSTGGAIRASRTKIKASIFKSYEAGEIIRIDKVLVLVMKPADSGRVSERWREYIAVLRKTESVEEPLMLQFYDIDKSPEESHPRIGFRLNVQVKADFYSYLDKTISLTVLNKVQYILRLNNQTNALRWLYFIKDTLGVGAETNLFNMYVPKLGYFIEVEVPEHVFVNHFKNNQNIVVRKHDAGLEIECDEISQYLKQFLPKSLSRGWFCFRKYDRLEWAGSTGEHLFIQNMLFSSTHQLEYREYEVPDVPPKPIEGFLGRLTNVSGKEKSVLRDFHKISYVYTNRNLLFFTKYYRAVPPQGGDSLVNEVDLFGDIEWLESDFDGGNKIIVDDIERRTDMIVKAEGMVDMVDICEVKISNSSQTQNLVHCALWYSKPELVNEEEIIDSCFEIRLRWGAIIKFQAPNRAVRDIWIASLNEMCMYWRKRQMETLANHIQVSANNAQRLQATKYADSNASDEINFLESQRARACTTNIPHLLPNILVIKSGYLYEKNKKHASFNHFYVVLCPGCLIIYHTFKRSKGTGTRKSTAFYEHYITIPLLQCYLYTGKLTELDLLNSETRATQVDTHSVPRVYPDGWKSMEEDCALCFTLWFGKKRNISHFEKQLPKSFEVGVQNEKNPGMVTMIRKLGITGKSIMFTANSRQEKDQWTMCILNEMDRLTGQM</sequence>
<dbReference type="RefSeq" id="XP_002421201.1">
    <property type="nucleotide sequence ID" value="XM_002421156.1"/>
</dbReference>
<dbReference type="InterPro" id="IPR040345">
    <property type="entry name" value="Mug56/Spo71"/>
</dbReference>
<dbReference type="SUPFAM" id="SSF50729">
    <property type="entry name" value="PH domain-like"/>
    <property type="match status" value="1"/>
</dbReference>
<dbReference type="GO" id="GO:0005628">
    <property type="term" value="C:prospore membrane"/>
    <property type="evidence" value="ECO:0007669"/>
    <property type="project" value="TreeGrafter"/>
</dbReference>
<dbReference type="GeneID" id="8048653"/>
<name>B9WJD9_CANDC</name>
<dbReference type="Pfam" id="PF15404">
    <property type="entry name" value="PH_4"/>
    <property type="match status" value="1"/>
</dbReference>
<dbReference type="PANTHER" id="PTHR28076">
    <property type="entry name" value="SPORULATION-SPECIFIC PROTEIN 71"/>
    <property type="match status" value="1"/>
</dbReference>
<dbReference type="EMBL" id="FM992693">
    <property type="protein sequence ID" value="CAX41362.1"/>
    <property type="molecule type" value="Genomic_DNA"/>
</dbReference>
<dbReference type="AlphaFoldDB" id="B9WJD9"/>
<dbReference type="PANTHER" id="PTHR28076:SF1">
    <property type="entry name" value="PROSPORE MEMBRANE ADAPTER PROTEIN SPO71"/>
    <property type="match status" value="1"/>
</dbReference>
<dbReference type="Proteomes" id="UP000002605">
    <property type="component" value="Chromosome 6"/>
</dbReference>
<dbReference type="PROSITE" id="PS50003">
    <property type="entry name" value="PH_DOMAIN"/>
    <property type="match status" value="1"/>
</dbReference>
<dbReference type="HOGENOM" id="CLU_003938_1_0_1"/>
<organism evidence="3 4">
    <name type="scientific">Candida dubliniensis (strain CD36 / ATCC MYA-646 / CBS 7987 / NCPF 3949 / NRRL Y-17841)</name>
    <name type="common">Yeast</name>
    <dbReference type="NCBI Taxonomy" id="573826"/>
    <lineage>
        <taxon>Eukaryota</taxon>
        <taxon>Fungi</taxon>
        <taxon>Dikarya</taxon>
        <taxon>Ascomycota</taxon>
        <taxon>Saccharomycotina</taxon>
        <taxon>Pichiomycetes</taxon>
        <taxon>Debaryomycetaceae</taxon>
        <taxon>Candida/Lodderomyces clade</taxon>
        <taxon>Candida</taxon>
    </lineage>
</organism>
<dbReference type="Pfam" id="PF15407">
    <property type="entry name" value="Spo7_2_N"/>
    <property type="match status" value="1"/>
</dbReference>
<keyword evidence="4" id="KW-1185">Reference proteome</keyword>
<proteinExistence type="predicted"/>
<dbReference type="InterPro" id="IPR039486">
    <property type="entry name" value="Mug56/Spo71_PH"/>
</dbReference>
<evidence type="ECO:0000313" key="2">
    <source>
        <dbReference type="CGD" id="CAL0000161900"/>
    </source>
</evidence>
<dbReference type="SMART" id="SM01316">
    <property type="entry name" value="Spo7_2_N"/>
    <property type="match status" value="1"/>
</dbReference>
<dbReference type="InterPro" id="IPR001849">
    <property type="entry name" value="PH_domain"/>
</dbReference>
<gene>
    <name evidence="2" type="ordered locus">Cd36_65160</name>
    <name evidence="3" type="ORF">CD36_65160</name>
</gene>
<dbReference type="Pfam" id="PF23207">
    <property type="entry name" value="PH_SPO71"/>
    <property type="match status" value="1"/>
</dbReference>
<dbReference type="OrthoDB" id="5579281at2759"/>
<dbReference type="KEGG" id="cdu:CD36_65160"/>
<dbReference type="CGD" id="CAL0000161900">
    <property type="gene designation" value="Cd36_65160"/>
</dbReference>
<evidence type="ECO:0000313" key="3">
    <source>
        <dbReference type="EMBL" id="CAX41362.1"/>
    </source>
</evidence>
<accession>B9WJD9</accession>
<dbReference type="InterPro" id="IPR011993">
    <property type="entry name" value="PH-like_dom_sf"/>
</dbReference>